<dbReference type="PANTHER" id="PTHR46825">
    <property type="entry name" value="D-ALANYL-D-ALANINE-CARBOXYPEPTIDASE/ENDOPEPTIDASE AMPH"/>
    <property type="match status" value="1"/>
</dbReference>
<dbReference type="Gene3D" id="3.40.710.10">
    <property type="entry name" value="DD-peptidase/beta-lactamase superfamily"/>
    <property type="match status" value="1"/>
</dbReference>
<accession>A0A9D4HSL8</accession>
<dbReference type="InterPro" id="IPR050491">
    <property type="entry name" value="AmpC-like"/>
</dbReference>
<reference evidence="3" key="2">
    <citation type="submission" date="2020-11" db="EMBL/GenBank/DDBJ databases">
        <authorList>
            <person name="McCartney M.A."/>
            <person name="Auch B."/>
            <person name="Kono T."/>
            <person name="Mallez S."/>
            <person name="Becker A."/>
            <person name="Gohl D.M."/>
            <person name="Silverstein K.A.T."/>
            <person name="Koren S."/>
            <person name="Bechman K.B."/>
            <person name="Herman A."/>
            <person name="Abrahante J.E."/>
            <person name="Garbe J."/>
        </authorList>
    </citation>
    <scope>NUCLEOTIDE SEQUENCE</scope>
    <source>
        <strain evidence="3">Duluth1</strain>
        <tissue evidence="3">Whole animal</tissue>
    </source>
</reference>
<evidence type="ECO:0000313" key="3">
    <source>
        <dbReference type="EMBL" id="KAH3727933.1"/>
    </source>
</evidence>
<evidence type="ECO:0000259" key="2">
    <source>
        <dbReference type="Pfam" id="PF00144"/>
    </source>
</evidence>
<comment type="caution">
    <text evidence="3">The sequence shown here is derived from an EMBL/GenBank/DDBJ whole genome shotgun (WGS) entry which is preliminary data.</text>
</comment>
<dbReference type="SUPFAM" id="SSF56601">
    <property type="entry name" value="beta-lactamase/transpeptidase-like"/>
    <property type="match status" value="1"/>
</dbReference>
<feature type="domain" description="Beta-lactamase-related" evidence="2">
    <location>
        <begin position="30"/>
        <end position="377"/>
    </location>
</feature>
<sequence length="538" mass="61527">MTRLELLLALLGACTLEAAIFTPEQEADIQSYVEKVLECRNIPGLSLAVVKGEKSWTRGFGFEDLETEQPVKNTTRFLVGSLTKSITMTLLGHYLEIRRLNWDTKLVDIKPTRSYQLEQFEFQDTDTTNQVTVADLLTHQTGVAAAGDYGLIAGYPEGTTRSDLARKIRYIPQKYKFRERFYYNSMMYVVLGHLTEILGQRSWEKLMMSNLFDQIGMTSSLIIQNSDEVHQRGFAKPYILRNGKLEPGTRGIYNITPGEPTGGIVSNGLDMIKWMRFNLQNGETDRRRQLLKPEMMEQAFKEQLKFSDAMVKDYSFRTPIFPVDDVITGFGYAWYTSTYRGYRRLLTNGNLFSYTASIWMFPEKNISMFASINGPQFPGMDIFIKTVLWYLSDMLLGETPWLNIDTACSFPKPWFTPPTFNIPAPPVYENEYLADYVGNYISDLLPAVVIAFKQDGSPKPALRFEMGRITGDLWPTSTSIQLDFEVTEPWELAIQHVVSDTFTKRYPVFFQISDRNVTSGFVMFTDVGVSVPFRKTSI</sequence>
<dbReference type="InterPro" id="IPR001466">
    <property type="entry name" value="Beta-lactam-related"/>
</dbReference>
<organism evidence="3 4">
    <name type="scientific">Dreissena polymorpha</name>
    <name type="common">Zebra mussel</name>
    <name type="synonym">Mytilus polymorpha</name>
    <dbReference type="NCBI Taxonomy" id="45954"/>
    <lineage>
        <taxon>Eukaryota</taxon>
        <taxon>Metazoa</taxon>
        <taxon>Spiralia</taxon>
        <taxon>Lophotrochozoa</taxon>
        <taxon>Mollusca</taxon>
        <taxon>Bivalvia</taxon>
        <taxon>Autobranchia</taxon>
        <taxon>Heteroconchia</taxon>
        <taxon>Euheterodonta</taxon>
        <taxon>Imparidentia</taxon>
        <taxon>Neoheterodontei</taxon>
        <taxon>Myida</taxon>
        <taxon>Dreissenoidea</taxon>
        <taxon>Dreissenidae</taxon>
        <taxon>Dreissena</taxon>
    </lineage>
</organism>
<dbReference type="InterPro" id="IPR012338">
    <property type="entry name" value="Beta-lactam/transpept-like"/>
</dbReference>
<feature type="signal peptide" evidence="1">
    <location>
        <begin position="1"/>
        <end position="18"/>
    </location>
</feature>
<dbReference type="Proteomes" id="UP000828390">
    <property type="component" value="Unassembled WGS sequence"/>
</dbReference>
<evidence type="ECO:0000313" key="4">
    <source>
        <dbReference type="Proteomes" id="UP000828390"/>
    </source>
</evidence>
<proteinExistence type="predicted"/>
<dbReference type="PANTHER" id="PTHR46825:SF15">
    <property type="entry name" value="BETA-LACTAMASE-RELATED DOMAIN-CONTAINING PROTEIN"/>
    <property type="match status" value="1"/>
</dbReference>
<dbReference type="Pfam" id="PF00144">
    <property type="entry name" value="Beta-lactamase"/>
    <property type="match status" value="1"/>
</dbReference>
<dbReference type="AlphaFoldDB" id="A0A9D4HSL8"/>
<reference evidence="3" key="1">
    <citation type="journal article" date="2019" name="bioRxiv">
        <title>The Genome of the Zebra Mussel, Dreissena polymorpha: A Resource for Invasive Species Research.</title>
        <authorList>
            <person name="McCartney M.A."/>
            <person name="Auch B."/>
            <person name="Kono T."/>
            <person name="Mallez S."/>
            <person name="Zhang Y."/>
            <person name="Obille A."/>
            <person name="Becker A."/>
            <person name="Abrahante J.E."/>
            <person name="Garbe J."/>
            <person name="Badalamenti J.P."/>
            <person name="Herman A."/>
            <person name="Mangelson H."/>
            <person name="Liachko I."/>
            <person name="Sullivan S."/>
            <person name="Sone E.D."/>
            <person name="Koren S."/>
            <person name="Silverstein K.A.T."/>
            <person name="Beckman K.B."/>
            <person name="Gohl D.M."/>
        </authorList>
    </citation>
    <scope>NUCLEOTIDE SEQUENCE</scope>
    <source>
        <strain evidence="3">Duluth1</strain>
        <tissue evidence="3">Whole animal</tissue>
    </source>
</reference>
<name>A0A9D4HSL8_DREPO</name>
<evidence type="ECO:0000256" key="1">
    <source>
        <dbReference type="SAM" id="SignalP"/>
    </source>
</evidence>
<keyword evidence="4" id="KW-1185">Reference proteome</keyword>
<keyword evidence="1" id="KW-0732">Signal</keyword>
<protein>
    <recommendedName>
        <fullName evidence="2">Beta-lactamase-related domain-containing protein</fullName>
    </recommendedName>
</protein>
<gene>
    <name evidence="3" type="ORF">DPMN_053879</name>
</gene>
<feature type="chain" id="PRO_5038583978" description="Beta-lactamase-related domain-containing protein" evidence="1">
    <location>
        <begin position="19"/>
        <end position="538"/>
    </location>
</feature>
<dbReference type="EMBL" id="JAIWYP010000012">
    <property type="protein sequence ID" value="KAH3727933.1"/>
    <property type="molecule type" value="Genomic_DNA"/>
</dbReference>